<name>A0A8J6UM20_9GAMM</name>
<evidence type="ECO:0000256" key="5">
    <source>
        <dbReference type="ARBA" id="ARBA00023136"/>
    </source>
</evidence>
<dbReference type="GO" id="GO:0016020">
    <property type="term" value="C:membrane"/>
    <property type="evidence" value="ECO:0007669"/>
    <property type="project" value="UniProtKB-SubCell"/>
</dbReference>
<evidence type="ECO:0000256" key="1">
    <source>
        <dbReference type="ARBA" id="ARBA00004141"/>
    </source>
</evidence>
<gene>
    <name evidence="8" type="ORF">IC617_09835</name>
</gene>
<keyword evidence="9" id="KW-1185">Reference proteome</keyword>
<evidence type="ECO:0000256" key="6">
    <source>
        <dbReference type="SAM" id="Phobius"/>
    </source>
</evidence>
<reference evidence="8" key="1">
    <citation type="submission" date="2020-09" db="EMBL/GenBank/DDBJ databases">
        <title>A novel bacterium of genus Neiella, isolated from South China Sea.</title>
        <authorList>
            <person name="Huang H."/>
            <person name="Mo K."/>
            <person name="Hu Y."/>
        </authorList>
    </citation>
    <scope>NUCLEOTIDE SEQUENCE</scope>
    <source>
        <strain evidence="8">HB171785</strain>
    </source>
</reference>
<evidence type="ECO:0000313" key="8">
    <source>
        <dbReference type="EMBL" id="MBD1389730.1"/>
    </source>
</evidence>
<dbReference type="AlphaFoldDB" id="A0A8J6UM20"/>
<keyword evidence="7" id="KW-0732">Signal</keyword>
<feature type="transmembrane region" description="Helical" evidence="6">
    <location>
        <begin position="41"/>
        <end position="59"/>
    </location>
</feature>
<keyword evidence="4 6" id="KW-1133">Transmembrane helix</keyword>
<proteinExistence type="inferred from homology"/>
<organism evidence="8 9">
    <name type="scientific">Neiella litorisoli</name>
    <dbReference type="NCBI Taxonomy" id="2771431"/>
    <lineage>
        <taxon>Bacteria</taxon>
        <taxon>Pseudomonadati</taxon>
        <taxon>Pseudomonadota</taxon>
        <taxon>Gammaproteobacteria</taxon>
        <taxon>Alteromonadales</taxon>
        <taxon>Echinimonadaceae</taxon>
        <taxon>Neiella</taxon>
    </lineage>
</organism>
<dbReference type="InterPro" id="IPR006696">
    <property type="entry name" value="DUF423"/>
</dbReference>
<evidence type="ECO:0000256" key="3">
    <source>
        <dbReference type="ARBA" id="ARBA00022692"/>
    </source>
</evidence>
<dbReference type="RefSeq" id="WP_191144836.1">
    <property type="nucleotide sequence ID" value="NZ_JACXAF010000011.1"/>
</dbReference>
<comment type="similarity">
    <text evidence="2">Belongs to the UPF0382 family.</text>
</comment>
<feature type="chain" id="PRO_5035258691" evidence="7">
    <location>
        <begin position="24"/>
        <end position="121"/>
    </location>
</feature>
<evidence type="ECO:0000256" key="4">
    <source>
        <dbReference type="ARBA" id="ARBA00022989"/>
    </source>
</evidence>
<evidence type="ECO:0000256" key="2">
    <source>
        <dbReference type="ARBA" id="ARBA00009694"/>
    </source>
</evidence>
<evidence type="ECO:0000313" key="9">
    <source>
        <dbReference type="Proteomes" id="UP000638014"/>
    </source>
</evidence>
<keyword evidence="5 6" id="KW-0472">Membrane</keyword>
<sequence>MFRLVASAGICLCLLAVAMGAYVSHGAAVSAAQQQSLEVAVRYQMWHGLALIGLALMPLSQRWANALAASFVVAISLFSGSIYGLILANWKAIWWMTPLGGSLLILTWAALLVGCWKGQRT</sequence>
<protein>
    <submittedName>
        <fullName evidence="8">DUF423 domain-containing protein</fullName>
    </submittedName>
</protein>
<keyword evidence="3 6" id="KW-0812">Transmembrane</keyword>
<comment type="subcellular location">
    <subcellularLocation>
        <location evidence="1">Membrane</location>
        <topology evidence="1">Multi-pass membrane protein</topology>
    </subcellularLocation>
</comment>
<evidence type="ECO:0000256" key="7">
    <source>
        <dbReference type="SAM" id="SignalP"/>
    </source>
</evidence>
<dbReference type="PANTHER" id="PTHR43461">
    <property type="entry name" value="TRANSMEMBRANE PROTEIN 256"/>
    <property type="match status" value="1"/>
</dbReference>
<feature type="signal peptide" evidence="7">
    <location>
        <begin position="1"/>
        <end position="23"/>
    </location>
</feature>
<comment type="caution">
    <text evidence="8">The sequence shown here is derived from an EMBL/GenBank/DDBJ whole genome shotgun (WGS) entry which is preliminary data.</text>
</comment>
<feature type="transmembrane region" description="Helical" evidence="6">
    <location>
        <begin position="92"/>
        <end position="116"/>
    </location>
</feature>
<dbReference type="Pfam" id="PF04241">
    <property type="entry name" value="DUF423"/>
    <property type="match status" value="1"/>
</dbReference>
<accession>A0A8J6UM20</accession>
<dbReference type="PANTHER" id="PTHR43461:SF1">
    <property type="entry name" value="TRANSMEMBRANE PROTEIN 256"/>
    <property type="match status" value="1"/>
</dbReference>
<feature type="transmembrane region" description="Helical" evidence="6">
    <location>
        <begin position="66"/>
        <end position="86"/>
    </location>
</feature>
<dbReference type="Proteomes" id="UP000638014">
    <property type="component" value="Unassembled WGS sequence"/>
</dbReference>
<dbReference type="EMBL" id="JACXAF010000011">
    <property type="protein sequence ID" value="MBD1389730.1"/>
    <property type="molecule type" value="Genomic_DNA"/>
</dbReference>